<sequence length="441" mass="48824">MMRPRLLRAFGPSKPISSLLRPQQVTTRPFSSTSGQRYLKKSGTHHRFGSRGSKKKGSKTKQAAQDRVPRENLPFSAAENFRQRGKKKTLVPEVPDRENAVSDPLIPSDPLMPSQEGMKALWKDGRPPNEAEAPKDLRGIGGHIRSLFRTTSIYYKNGNAQSAQAIEKERPAQAAAAKFFQEPSELLYSAPSHIDHKENDLIPEIVIVGASNAGKSHFLNALVGDFRLAKVSYRAGKTTTMNAYGVGPRPKIAPELIRKGDAPPKHSLVLMDTPGYGYRSKASWGDTIVKYLIHRKTLRGAVILIPADKDNYGLDTWMLKTLARTMTRTLVVITKTDKCGEEWPTECLALSEEIEKELERQDRLAPGKWREGSERITSIYATAAGMKTQRRMGNGAGIGGVRLAILELAGYGGVKGRVEKQDETKAYTGEIVSFDDIVWKT</sequence>
<feature type="domain" description="EngB-type G" evidence="6">
    <location>
        <begin position="201"/>
        <end position="389"/>
    </location>
</feature>
<evidence type="ECO:0000256" key="5">
    <source>
        <dbReference type="SAM" id="MobiDB-lite"/>
    </source>
</evidence>
<dbReference type="STRING" id="660122.C7Z5M6"/>
<dbReference type="eggNOG" id="KOG2486">
    <property type="taxonomic scope" value="Eukaryota"/>
</dbReference>
<keyword evidence="8" id="KW-1185">Reference proteome</keyword>
<dbReference type="InterPro" id="IPR027417">
    <property type="entry name" value="P-loop_NTPase"/>
</dbReference>
<evidence type="ECO:0000256" key="3">
    <source>
        <dbReference type="ARBA" id="ARBA00022842"/>
    </source>
</evidence>
<dbReference type="GO" id="GO:0005739">
    <property type="term" value="C:mitochondrion"/>
    <property type="evidence" value="ECO:0007669"/>
    <property type="project" value="TreeGrafter"/>
</dbReference>
<dbReference type="OrthoDB" id="391988at2759"/>
<dbReference type="GeneID" id="9678370"/>
<dbReference type="Proteomes" id="UP000005206">
    <property type="component" value="Chromosome 2"/>
</dbReference>
<keyword evidence="3" id="KW-0460">Magnesium</keyword>
<keyword evidence="2" id="KW-0547">Nucleotide-binding</keyword>
<proteinExistence type="predicted"/>
<reference evidence="7 8" key="1">
    <citation type="journal article" date="2009" name="PLoS Genet.">
        <title>The genome of Nectria haematococca: contribution of supernumerary chromosomes to gene expansion.</title>
        <authorList>
            <person name="Coleman J.J."/>
            <person name="Rounsley S.D."/>
            <person name="Rodriguez-Carres M."/>
            <person name="Kuo A."/>
            <person name="Wasmann C.C."/>
            <person name="Grimwood J."/>
            <person name="Schmutz J."/>
            <person name="Taga M."/>
            <person name="White G.J."/>
            <person name="Zhou S."/>
            <person name="Schwartz D.C."/>
            <person name="Freitag M."/>
            <person name="Ma L.J."/>
            <person name="Danchin E.G."/>
            <person name="Henrissat B."/>
            <person name="Coutinho P.M."/>
            <person name="Nelson D.R."/>
            <person name="Straney D."/>
            <person name="Napoli C.A."/>
            <person name="Barker B.M."/>
            <person name="Gribskov M."/>
            <person name="Rep M."/>
            <person name="Kroken S."/>
            <person name="Molnar I."/>
            <person name="Rensing C."/>
            <person name="Kennell J.C."/>
            <person name="Zamora J."/>
            <person name="Farman M.L."/>
            <person name="Selker E.U."/>
            <person name="Salamov A."/>
            <person name="Shapiro H."/>
            <person name="Pangilinan J."/>
            <person name="Lindquist E."/>
            <person name="Lamers C."/>
            <person name="Grigoriev I.V."/>
            <person name="Geiser D.M."/>
            <person name="Covert S.F."/>
            <person name="Temporini E."/>
            <person name="Vanetten H.D."/>
        </authorList>
    </citation>
    <scope>NUCLEOTIDE SEQUENCE [LARGE SCALE GENOMIC DNA]</scope>
    <source>
        <strain evidence="8">ATCC MYA-4622 / CBS 123669 / FGSC 9596 / NRRL 45880 / 77-13-4</strain>
    </source>
</reference>
<dbReference type="Pfam" id="PF01926">
    <property type="entry name" value="MMR_HSR1"/>
    <property type="match status" value="1"/>
</dbReference>
<feature type="compositionally biased region" description="Polar residues" evidence="5">
    <location>
        <begin position="20"/>
        <end position="36"/>
    </location>
</feature>
<dbReference type="KEGG" id="nhe:NECHADRAFT_76919"/>
<feature type="compositionally biased region" description="Basic residues" evidence="5">
    <location>
        <begin position="38"/>
        <end position="59"/>
    </location>
</feature>
<dbReference type="RefSeq" id="XP_003046836.1">
    <property type="nucleotide sequence ID" value="XM_003046790.1"/>
</dbReference>
<gene>
    <name evidence="7" type="ORF">NECHADRAFT_76919</name>
</gene>
<dbReference type="InterPro" id="IPR006073">
    <property type="entry name" value="GTP-bd"/>
</dbReference>
<dbReference type="PROSITE" id="PS51706">
    <property type="entry name" value="G_ENGB"/>
    <property type="match status" value="1"/>
</dbReference>
<evidence type="ECO:0000313" key="8">
    <source>
        <dbReference type="Proteomes" id="UP000005206"/>
    </source>
</evidence>
<evidence type="ECO:0000259" key="6">
    <source>
        <dbReference type="PROSITE" id="PS51706"/>
    </source>
</evidence>
<keyword evidence="1" id="KW-0479">Metal-binding</keyword>
<dbReference type="OMA" id="ESESICF"/>
<dbReference type="GO" id="GO:0046872">
    <property type="term" value="F:metal ion binding"/>
    <property type="evidence" value="ECO:0007669"/>
    <property type="project" value="UniProtKB-KW"/>
</dbReference>
<feature type="region of interest" description="Disordered" evidence="5">
    <location>
        <begin position="1"/>
        <end position="73"/>
    </location>
</feature>
<organism evidence="7 8">
    <name type="scientific">Fusarium vanettenii (strain ATCC MYA-4622 / CBS 123669 / FGSC 9596 / NRRL 45880 / 77-13-4)</name>
    <name type="common">Fusarium solani subsp. pisi</name>
    <dbReference type="NCBI Taxonomy" id="660122"/>
    <lineage>
        <taxon>Eukaryota</taxon>
        <taxon>Fungi</taxon>
        <taxon>Dikarya</taxon>
        <taxon>Ascomycota</taxon>
        <taxon>Pezizomycotina</taxon>
        <taxon>Sordariomycetes</taxon>
        <taxon>Hypocreomycetidae</taxon>
        <taxon>Hypocreales</taxon>
        <taxon>Nectriaceae</taxon>
        <taxon>Fusarium</taxon>
        <taxon>Fusarium solani species complex</taxon>
        <taxon>Fusarium vanettenii</taxon>
    </lineage>
</organism>
<dbReference type="Gene3D" id="3.40.50.300">
    <property type="entry name" value="P-loop containing nucleotide triphosphate hydrolases"/>
    <property type="match status" value="1"/>
</dbReference>
<dbReference type="AlphaFoldDB" id="C7Z5M6"/>
<dbReference type="GO" id="GO:0005525">
    <property type="term" value="F:GTP binding"/>
    <property type="evidence" value="ECO:0007669"/>
    <property type="project" value="UniProtKB-KW"/>
</dbReference>
<dbReference type="InterPro" id="IPR052279">
    <property type="entry name" value="EngB_GTPase"/>
</dbReference>
<dbReference type="InParanoid" id="C7Z5M6"/>
<dbReference type="VEuPathDB" id="FungiDB:NECHADRAFT_76919"/>
<keyword evidence="4" id="KW-0342">GTP-binding</keyword>
<evidence type="ECO:0000313" key="7">
    <source>
        <dbReference type="EMBL" id="EEU41123.1"/>
    </source>
</evidence>
<accession>C7Z5M6</accession>
<dbReference type="InterPro" id="IPR030393">
    <property type="entry name" value="G_ENGB_dom"/>
</dbReference>
<protein>
    <recommendedName>
        <fullName evidence="6">EngB-type G domain-containing protein</fullName>
    </recommendedName>
</protein>
<dbReference type="PANTHER" id="PTHR46498">
    <property type="entry name" value="GTP-BINDING PROTEIN 8"/>
    <property type="match status" value="1"/>
</dbReference>
<evidence type="ECO:0000256" key="1">
    <source>
        <dbReference type="ARBA" id="ARBA00022723"/>
    </source>
</evidence>
<dbReference type="EMBL" id="GG698910">
    <property type="protein sequence ID" value="EEU41123.1"/>
    <property type="molecule type" value="Genomic_DNA"/>
</dbReference>
<evidence type="ECO:0000256" key="4">
    <source>
        <dbReference type="ARBA" id="ARBA00023134"/>
    </source>
</evidence>
<name>C7Z5M6_FUSV7</name>
<dbReference type="HOGENOM" id="CLU_033732_4_4_1"/>
<dbReference type="SUPFAM" id="SSF52540">
    <property type="entry name" value="P-loop containing nucleoside triphosphate hydrolases"/>
    <property type="match status" value="1"/>
</dbReference>
<evidence type="ECO:0000256" key="2">
    <source>
        <dbReference type="ARBA" id="ARBA00022741"/>
    </source>
</evidence>
<dbReference type="PANTHER" id="PTHR46498:SF1">
    <property type="entry name" value="GTP-BINDING PROTEIN 8"/>
    <property type="match status" value="1"/>
</dbReference>